<dbReference type="EMBL" id="MBLM01000043">
    <property type="protein sequence ID" value="OHV42692.1"/>
    <property type="molecule type" value="Genomic_DNA"/>
</dbReference>
<comment type="caution">
    <text evidence="2">The sequence shown here is derived from an EMBL/GenBank/DDBJ whole genome shotgun (WGS) entry which is preliminary data.</text>
</comment>
<keyword evidence="3" id="KW-1185">Reference proteome</keyword>
<evidence type="ECO:0000313" key="2">
    <source>
        <dbReference type="EMBL" id="OHV42692.1"/>
    </source>
</evidence>
<sequence>MAGRLMIALNSLRVSLTVIGSRLSSSVGWSRWSGAVMVRNAWASPTAPAAVSPRRRVRSHESPQTRDDHRWPFRVLASTHGHADSATHHQPTQIE</sequence>
<evidence type="ECO:0000256" key="1">
    <source>
        <dbReference type="SAM" id="MobiDB-lite"/>
    </source>
</evidence>
<accession>A0A1S1RBP6</accession>
<organism evidence="2 3">
    <name type="scientific">Parafrankia colletiae</name>
    <dbReference type="NCBI Taxonomy" id="573497"/>
    <lineage>
        <taxon>Bacteria</taxon>
        <taxon>Bacillati</taxon>
        <taxon>Actinomycetota</taxon>
        <taxon>Actinomycetes</taxon>
        <taxon>Frankiales</taxon>
        <taxon>Frankiaceae</taxon>
        <taxon>Parafrankia</taxon>
    </lineage>
</organism>
<reference evidence="3" key="1">
    <citation type="submission" date="2016-07" db="EMBL/GenBank/DDBJ databases">
        <title>Sequence Frankia sp. strain CcI1.17.</title>
        <authorList>
            <person name="Ghodhbane-Gtari F."/>
            <person name="Swanson E."/>
            <person name="Gueddou A."/>
            <person name="Morris K."/>
            <person name="Hezbri K."/>
            <person name="Ktari A."/>
            <person name="Nouioui I."/>
            <person name="Abebe-Akele F."/>
            <person name="Simpson S."/>
            <person name="Thomas K."/>
            <person name="Gtari M."/>
            <person name="Tisa L.S."/>
            <person name="Hurst S."/>
        </authorList>
    </citation>
    <scope>NUCLEOTIDE SEQUENCE [LARGE SCALE GENOMIC DNA]</scope>
    <source>
        <strain evidence="3">Cc1.17</strain>
    </source>
</reference>
<gene>
    <name evidence="2" type="ORF">CC117_32995</name>
</gene>
<feature type="compositionally biased region" description="Basic and acidic residues" evidence="1">
    <location>
        <begin position="59"/>
        <end position="71"/>
    </location>
</feature>
<proteinExistence type="predicted"/>
<dbReference type="AlphaFoldDB" id="A0A1S1RBP6"/>
<protein>
    <submittedName>
        <fullName evidence="2">Uncharacterized protein</fullName>
    </submittedName>
</protein>
<evidence type="ECO:0000313" key="3">
    <source>
        <dbReference type="Proteomes" id="UP000179627"/>
    </source>
</evidence>
<feature type="region of interest" description="Disordered" evidence="1">
    <location>
        <begin position="45"/>
        <end position="95"/>
    </location>
</feature>
<name>A0A1S1RBP6_9ACTN</name>
<dbReference type="Proteomes" id="UP000179627">
    <property type="component" value="Unassembled WGS sequence"/>
</dbReference>